<dbReference type="AlphaFoldDB" id="A0A9P7U7N8"/>
<dbReference type="EMBL" id="JAESDN010000021">
    <property type="protein sequence ID" value="KAG7040674.1"/>
    <property type="molecule type" value="Genomic_DNA"/>
</dbReference>
<name>A0A9P7U7N8_9PEZI</name>
<reference evidence="1" key="1">
    <citation type="submission" date="2021-05" db="EMBL/GenBank/DDBJ databases">
        <title>Comparative genomics of three Colletotrichum scovillei strains and genetic complementation revealed genes involved fungal growth and virulence on chili pepper.</title>
        <authorList>
            <person name="Hsieh D.-K."/>
            <person name="Chuang S.-C."/>
            <person name="Chen C.-Y."/>
            <person name="Chao Y.-T."/>
            <person name="Lu M.-Y.J."/>
            <person name="Lee M.-H."/>
            <person name="Shih M.-C."/>
        </authorList>
    </citation>
    <scope>NUCLEOTIDE SEQUENCE</scope>
    <source>
        <strain evidence="1">Coll-153</strain>
    </source>
</reference>
<keyword evidence="2" id="KW-1185">Reference proteome</keyword>
<comment type="caution">
    <text evidence="1">The sequence shown here is derived from an EMBL/GenBank/DDBJ whole genome shotgun (WGS) entry which is preliminary data.</text>
</comment>
<evidence type="ECO:0000313" key="1">
    <source>
        <dbReference type="EMBL" id="KAG7040674.1"/>
    </source>
</evidence>
<proteinExistence type="predicted"/>
<organism evidence="1 2">
    <name type="scientific">Colletotrichum scovillei</name>
    <dbReference type="NCBI Taxonomy" id="1209932"/>
    <lineage>
        <taxon>Eukaryota</taxon>
        <taxon>Fungi</taxon>
        <taxon>Dikarya</taxon>
        <taxon>Ascomycota</taxon>
        <taxon>Pezizomycotina</taxon>
        <taxon>Sordariomycetes</taxon>
        <taxon>Hypocreomycetidae</taxon>
        <taxon>Glomerellales</taxon>
        <taxon>Glomerellaceae</taxon>
        <taxon>Colletotrichum</taxon>
        <taxon>Colletotrichum acutatum species complex</taxon>
    </lineage>
</organism>
<accession>A0A9P7U7N8</accession>
<feature type="non-terminal residue" evidence="1">
    <location>
        <position position="1"/>
    </location>
</feature>
<gene>
    <name evidence="1" type="ORF">JMJ77_013671</name>
</gene>
<evidence type="ECO:0008006" key="3">
    <source>
        <dbReference type="Google" id="ProtNLM"/>
    </source>
</evidence>
<dbReference type="Proteomes" id="UP000699042">
    <property type="component" value="Unassembled WGS sequence"/>
</dbReference>
<sequence>MVRLGLNLTSYPPDNEKSTQSTLLPTIFTHWGHSILHRPSQSRPRQSTELSNFPPEAEQAASLVYFSGNSVPASFLSTGNIFWTTKGQVKVQSMAVARSFKTLYGSPFLIERTHNKRKTYSVCTTLEEKFGNMSMQDHRNRSLLSLKHVCLIFPKDGQMEPVAYTKKGYELVPLLRSLMHFLWADPNLWSQPTDLQLLFEALLSATQFGDLEWKLQALRAAEELALLTPDHVNLARVTFRHWNLRRLHPMPIAAKSRLPFSLPPFQRLRASDQRANAFLGQRVLIEAQDLIDKSESPTEVHKAISNFRPYKIDDASFQESLVLLECHFLYAKSLRFNGHFDAAVQELREVLRTAEGLKSRLTLKIVLQFAEIECERGNHSRALEKLEDDQNHIGKSQRLELGSGRRLNLALAN</sequence>
<protein>
    <recommendedName>
        <fullName evidence="3">TPR domain-containing protein</fullName>
    </recommendedName>
</protein>
<evidence type="ECO:0000313" key="2">
    <source>
        <dbReference type="Proteomes" id="UP000699042"/>
    </source>
</evidence>